<comment type="subcellular location">
    <subcellularLocation>
        <location evidence="1">Nucleus</location>
    </subcellularLocation>
</comment>
<feature type="compositionally biased region" description="Polar residues" evidence="7">
    <location>
        <begin position="72"/>
        <end position="81"/>
    </location>
</feature>
<accession>A0A7T7BHM3</accession>
<evidence type="ECO:0000256" key="2">
    <source>
        <dbReference type="ARBA" id="ARBA00022723"/>
    </source>
</evidence>
<keyword evidence="4 10" id="KW-0238">DNA-binding</keyword>
<dbReference type="PANTHER" id="PTHR31001:SF40">
    <property type="entry name" value="ZN(II)2CYS6 TRANSCRIPTION FACTOR (EUROFUNG)"/>
    <property type="match status" value="1"/>
</dbReference>
<feature type="region of interest" description="Disordered" evidence="7">
    <location>
        <begin position="112"/>
        <end position="147"/>
    </location>
</feature>
<keyword evidence="6" id="KW-0539">Nucleus</keyword>
<dbReference type="GO" id="GO:0008270">
    <property type="term" value="F:zinc ion binding"/>
    <property type="evidence" value="ECO:0007669"/>
    <property type="project" value="InterPro"/>
</dbReference>
<dbReference type="CDD" id="cd12148">
    <property type="entry name" value="fungal_TF_MHR"/>
    <property type="match status" value="1"/>
</dbReference>
<protein>
    <submittedName>
        <fullName evidence="10">Zn(2)-C6 fungal-type DNA-binding domain</fullName>
    </submittedName>
</protein>
<dbReference type="Pfam" id="PF00172">
    <property type="entry name" value="Zn_clus"/>
    <property type="match status" value="1"/>
</dbReference>
<dbReference type="KEGG" id="pdp:PDIP_85350"/>
<feature type="domain" description="Zn(2)-C6 fungal-type" evidence="9">
    <location>
        <begin position="13"/>
        <end position="46"/>
    </location>
</feature>
<dbReference type="InterPro" id="IPR036864">
    <property type="entry name" value="Zn2-C6_fun-type_DNA-bd_sf"/>
</dbReference>
<feature type="region of interest" description="Disordered" evidence="7">
    <location>
        <begin position="627"/>
        <end position="669"/>
    </location>
</feature>
<dbReference type="InterPro" id="IPR050613">
    <property type="entry name" value="Sec_Metabolite_Reg"/>
</dbReference>
<evidence type="ECO:0000256" key="4">
    <source>
        <dbReference type="ARBA" id="ARBA00023125"/>
    </source>
</evidence>
<feature type="compositionally biased region" description="Polar residues" evidence="7">
    <location>
        <begin position="634"/>
        <end position="659"/>
    </location>
</feature>
<dbReference type="GO" id="GO:0003677">
    <property type="term" value="F:DNA binding"/>
    <property type="evidence" value="ECO:0007669"/>
    <property type="project" value="UniProtKB-KW"/>
</dbReference>
<evidence type="ECO:0000259" key="9">
    <source>
        <dbReference type="PROSITE" id="PS50048"/>
    </source>
</evidence>
<dbReference type="CDD" id="cd00067">
    <property type="entry name" value="GAL4"/>
    <property type="match status" value="1"/>
</dbReference>
<dbReference type="EMBL" id="CP060774">
    <property type="protein sequence ID" value="QQK40087.1"/>
    <property type="molecule type" value="Genomic_DNA"/>
</dbReference>
<dbReference type="PANTHER" id="PTHR31001">
    <property type="entry name" value="UNCHARACTERIZED TRANSCRIPTIONAL REGULATORY PROTEIN"/>
    <property type="match status" value="1"/>
</dbReference>
<proteinExistence type="predicted"/>
<dbReference type="SMART" id="SM00066">
    <property type="entry name" value="GAL4"/>
    <property type="match status" value="1"/>
</dbReference>
<evidence type="ECO:0000256" key="8">
    <source>
        <dbReference type="SAM" id="Phobius"/>
    </source>
</evidence>
<dbReference type="GO" id="GO:0000981">
    <property type="term" value="F:DNA-binding transcription factor activity, RNA polymerase II-specific"/>
    <property type="evidence" value="ECO:0007669"/>
    <property type="project" value="InterPro"/>
</dbReference>
<dbReference type="InterPro" id="IPR007219">
    <property type="entry name" value="XnlR_reg_dom"/>
</dbReference>
<evidence type="ECO:0000256" key="5">
    <source>
        <dbReference type="ARBA" id="ARBA00023163"/>
    </source>
</evidence>
<feature type="compositionally biased region" description="Low complexity" evidence="7">
    <location>
        <begin position="50"/>
        <end position="69"/>
    </location>
</feature>
<evidence type="ECO:0000256" key="6">
    <source>
        <dbReference type="ARBA" id="ARBA00023242"/>
    </source>
</evidence>
<keyword evidence="8" id="KW-1133">Transmembrane helix</keyword>
<evidence type="ECO:0000256" key="3">
    <source>
        <dbReference type="ARBA" id="ARBA00023015"/>
    </source>
</evidence>
<dbReference type="Gene3D" id="4.10.240.10">
    <property type="entry name" value="Zn(2)-C6 fungal-type DNA-binding domain"/>
    <property type="match status" value="1"/>
</dbReference>
<name>A0A7T7BHM3_PENDI</name>
<dbReference type="Proteomes" id="UP000595662">
    <property type="component" value="Chromosome 1"/>
</dbReference>
<dbReference type="PROSITE" id="PS50048">
    <property type="entry name" value="ZN2_CY6_FUNGAL_2"/>
    <property type="match status" value="1"/>
</dbReference>
<evidence type="ECO:0000256" key="7">
    <source>
        <dbReference type="SAM" id="MobiDB-lite"/>
    </source>
</evidence>
<evidence type="ECO:0000313" key="10">
    <source>
        <dbReference type="EMBL" id="QQK40087.1"/>
    </source>
</evidence>
<dbReference type="SUPFAM" id="SSF57701">
    <property type="entry name" value="Zn2/Cys6 DNA-binding domain"/>
    <property type="match status" value="1"/>
</dbReference>
<keyword evidence="8" id="KW-0812">Transmembrane</keyword>
<feature type="transmembrane region" description="Helical" evidence="8">
    <location>
        <begin position="252"/>
        <end position="270"/>
    </location>
</feature>
<keyword evidence="5" id="KW-0804">Transcription</keyword>
<dbReference type="GO" id="GO:0006351">
    <property type="term" value="P:DNA-templated transcription"/>
    <property type="evidence" value="ECO:0007669"/>
    <property type="project" value="InterPro"/>
</dbReference>
<keyword evidence="3" id="KW-0805">Transcription regulation</keyword>
<keyword evidence="8" id="KW-0472">Membrane</keyword>
<dbReference type="GeneID" id="26236849"/>
<dbReference type="GO" id="GO:0005634">
    <property type="term" value="C:nucleus"/>
    <property type="evidence" value="ECO:0007669"/>
    <property type="project" value="UniProtKB-SubCell"/>
</dbReference>
<feature type="region of interest" description="Disordered" evidence="7">
    <location>
        <begin position="48"/>
        <end position="89"/>
    </location>
</feature>
<evidence type="ECO:0000256" key="1">
    <source>
        <dbReference type="ARBA" id="ARBA00004123"/>
    </source>
</evidence>
<gene>
    <name evidence="10" type="ORF">Pdw03_2941</name>
</gene>
<keyword evidence="2" id="KW-0479">Metal-binding</keyword>
<feature type="compositionally biased region" description="Polar residues" evidence="7">
    <location>
        <begin position="112"/>
        <end position="127"/>
    </location>
</feature>
<dbReference type="VEuPathDB" id="FungiDB:PDIP_85350"/>
<evidence type="ECO:0000313" key="11">
    <source>
        <dbReference type="Proteomes" id="UP000595662"/>
    </source>
</evidence>
<dbReference type="AlphaFoldDB" id="A0A7T7BHM3"/>
<dbReference type="InterPro" id="IPR001138">
    <property type="entry name" value="Zn2Cys6_DnaBD"/>
</dbReference>
<dbReference type="Pfam" id="PF04082">
    <property type="entry name" value="Fungal_trans"/>
    <property type="match status" value="1"/>
</dbReference>
<dbReference type="RefSeq" id="XP_014532691.2">
    <property type="nucleotide sequence ID" value="XM_014677205.2"/>
</dbReference>
<organism evidence="10 11">
    <name type="scientific">Penicillium digitatum</name>
    <name type="common">Green mold</name>
    <dbReference type="NCBI Taxonomy" id="36651"/>
    <lineage>
        <taxon>Eukaryota</taxon>
        <taxon>Fungi</taxon>
        <taxon>Dikarya</taxon>
        <taxon>Ascomycota</taxon>
        <taxon>Pezizomycotina</taxon>
        <taxon>Eurotiomycetes</taxon>
        <taxon>Eurotiomycetidae</taxon>
        <taxon>Eurotiales</taxon>
        <taxon>Aspergillaceae</taxon>
        <taxon>Penicillium</taxon>
    </lineage>
</organism>
<reference evidence="10 11" key="1">
    <citation type="submission" date="2020-08" db="EMBL/GenBank/DDBJ databases">
        <title>The completed genome sequence of the pathogenic ascomycete fungus Penicillium digitatum.</title>
        <authorList>
            <person name="Wang M."/>
        </authorList>
    </citation>
    <scope>NUCLEOTIDE SEQUENCE [LARGE SCALE GENOMIC DNA]</scope>
    <source>
        <strain evidence="10 11">PdW03</strain>
    </source>
</reference>
<sequence length="702" mass="78403">MSAHHPRQRLPISCEPCRIRKIRCPRDGPACGTCIRRRVPLEQCIYSTGRRPQTPSQRQPSQLQQQARSLENRSSSPNISPQPRYHGVAGESNADLVARIEKLEQLLYAKNQQQETASPSLNVSQLDSEIEGRRRSEPATASATGTLIPSASGHVRFLPVTSGRRIFHRVSQEGPFTSQESAMIDTPSGPYPFGEHDTENRHNLLAKLPPTEYCNQLKDLYFQSIAPLFPILHGPTFHERYRRFSKDPDQASLAWLALLFTILGTAVLALENDSPVLKTLSRKHTHWDRVTELSERYYTAAMKCLEADRYLWRHNVSTLQALLNLIYGIHHSHGQSWTLLGLGYHLALSIGCHVDPATFSLDIVEAEERRRCWLGLVTLLCNQNMAITGVDIYQSVFSSRVQPPAEVCDEDIIQGQPGPIATSAGINPISYLIRKSRLFQISSEICDPVLAARPDDPTALQRLDAALRAELDPLERSYASMLGSNSSVMHTNLLLSFAHHLVLILHSNILSEGPFCPPQHSWSKNRCIKSAQRVLELHAHFHQLPQFTPFLWYIRGRGAFHAFHAAFVLVLALSIEPQEPCTSNLVRLLHECHSRLEASKAQSQLCTRTATILGQMLSSKWMTGSGLVPDRPQSAGSQGAKSNGQLNPISQPADLSNGHTFPPEGAGFPSLARQIEPQQWINPVNMDWDHWDLIMNSMGTTS</sequence>